<keyword evidence="1" id="KW-0521">NADP</keyword>
<evidence type="ECO:0000313" key="5">
    <source>
        <dbReference type="Proteomes" id="UP000548787"/>
    </source>
</evidence>
<dbReference type="InterPro" id="IPR013154">
    <property type="entry name" value="ADH-like_N"/>
</dbReference>
<dbReference type="GO" id="GO:0003960">
    <property type="term" value="F:quinone reductase (NADPH) activity"/>
    <property type="evidence" value="ECO:0007669"/>
    <property type="project" value="InterPro"/>
</dbReference>
<evidence type="ECO:0000259" key="3">
    <source>
        <dbReference type="SMART" id="SM00829"/>
    </source>
</evidence>
<dbReference type="GO" id="GO:0035925">
    <property type="term" value="F:mRNA 3'-UTR AU-rich region binding"/>
    <property type="evidence" value="ECO:0007669"/>
    <property type="project" value="TreeGrafter"/>
</dbReference>
<feature type="domain" description="Enoyl reductase (ER)" evidence="3">
    <location>
        <begin position="10"/>
        <end position="314"/>
    </location>
</feature>
<dbReference type="Gene3D" id="3.90.180.10">
    <property type="entry name" value="Medium-chain alcohol dehydrogenases, catalytic domain"/>
    <property type="match status" value="1"/>
</dbReference>
<dbReference type="Proteomes" id="UP000548787">
    <property type="component" value="Unassembled WGS sequence"/>
</dbReference>
<dbReference type="GO" id="GO:0005829">
    <property type="term" value="C:cytosol"/>
    <property type="evidence" value="ECO:0007669"/>
    <property type="project" value="TreeGrafter"/>
</dbReference>
<dbReference type="InterPro" id="IPR013149">
    <property type="entry name" value="ADH-like_C"/>
</dbReference>
<dbReference type="GO" id="GO:0070402">
    <property type="term" value="F:NADPH binding"/>
    <property type="evidence" value="ECO:0007669"/>
    <property type="project" value="TreeGrafter"/>
</dbReference>
<dbReference type="InterPro" id="IPR047618">
    <property type="entry name" value="QOR-like"/>
</dbReference>
<evidence type="ECO:0000256" key="2">
    <source>
        <dbReference type="ARBA" id="ARBA00023002"/>
    </source>
</evidence>
<dbReference type="Pfam" id="PF00107">
    <property type="entry name" value="ADH_zinc_N"/>
    <property type="match status" value="1"/>
</dbReference>
<gene>
    <name evidence="4" type="ORF">HPK16_14355</name>
</gene>
<keyword evidence="5" id="KW-1185">Reference proteome</keyword>
<dbReference type="EMBL" id="JABJVM010000020">
    <property type="protein sequence ID" value="MBA3927517.1"/>
    <property type="molecule type" value="Genomic_DNA"/>
</dbReference>
<dbReference type="RefSeq" id="WP_181677601.1">
    <property type="nucleotide sequence ID" value="NZ_JABJVM010000020.1"/>
</dbReference>
<dbReference type="PANTHER" id="PTHR48106">
    <property type="entry name" value="QUINONE OXIDOREDUCTASE PIG3-RELATED"/>
    <property type="match status" value="1"/>
</dbReference>
<proteinExistence type="predicted"/>
<name>A0A7W1T8M7_9LIST</name>
<accession>A0A7W1T8M7</accession>
<dbReference type="CDD" id="cd05286">
    <property type="entry name" value="QOR2"/>
    <property type="match status" value="1"/>
</dbReference>
<dbReference type="InterPro" id="IPR011032">
    <property type="entry name" value="GroES-like_sf"/>
</dbReference>
<dbReference type="SUPFAM" id="SSF50129">
    <property type="entry name" value="GroES-like"/>
    <property type="match status" value="1"/>
</dbReference>
<dbReference type="InterPro" id="IPR036291">
    <property type="entry name" value="NAD(P)-bd_dom_sf"/>
</dbReference>
<dbReference type="SMART" id="SM00829">
    <property type="entry name" value="PKS_ER"/>
    <property type="match status" value="1"/>
</dbReference>
<evidence type="ECO:0000256" key="1">
    <source>
        <dbReference type="ARBA" id="ARBA00022857"/>
    </source>
</evidence>
<dbReference type="Pfam" id="PF08240">
    <property type="entry name" value="ADH_N"/>
    <property type="match status" value="1"/>
</dbReference>
<protein>
    <submittedName>
        <fullName evidence="4">Quinone oxidoreductase</fullName>
    </submittedName>
</protein>
<evidence type="ECO:0000313" key="4">
    <source>
        <dbReference type="EMBL" id="MBA3927517.1"/>
    </source>
</evidence>
<keyword evidence="2" id="KW-0560">Oxidoreductase</keyword>
<reference evidence="4 5" key="1">
    <citation type="submission" date="2020-08" db="EMBL/GenBank/DDBJ databases">
        <title>Listeria ohnekaius sp. nov. and Listeria portnoyii sp. nov. isolated from non-agricultural and natural environments.</title>
        <authorList>
            <person name="Weller D."/>
            <person name="Belias A.M."/>
            <person name="Liao J."/>
            <person name="Guo S."/>
            <person name="Orsi R.H."/>
            <person name="Wiedmann M."/>
        </authorList>
    </citation>
    <scope>NUCLEOTIDE SEQUENCE [LARGE SCALE GENOMIC DNA]</scope>
    <source>
        <strain evidence="4 5">FSL W9-0585</strain>
    </source>
</reference>
<dbReference type="SUPFAM" id="SSF51735">
    <property type="entry name" value="NAD(P)-binding Rossmann-fold domains"/>
    <property type="match status" value="1"/>
</dbReference>
<dbReference type="Gene3D" id="3.40.50.720">
    <property type="entry name" value="NAD(P)-binding Rossmann-like Domain"/>
    <property type="match status" value="1"/>
</dbReference>
<dbReference type="InterPro" id="IPR020843">
    <property type="entry name" value="ER"/>
</dbReference>
<dbReference type="PANTHER" id="PTHR48106:SF13">
    <property type="entry name" value="QUINONE OXIDOREDUCTASE-RELATED"/>
    <property type="match status" value="1"/>
</dbReference>
<comment type="caution">
    <text evidence="4">The sequence shown here is derived from an EMBL/GenBank/DDBJ whole genome shotgun (WGS) entry which is preliminary data.</text>
</comment>
<dbReference type="AlphaFoldDB" id="A0A7W1T8M7"/>
<organism evidence="4 5">
    <name type="scientific">Listeria rustica</name>
    <dbReference type="NCBI Taxonomy" id="2713503"/>
    <lineage>
        <taxon>Bacteria</taxon>
        <taxon>Bacillati</taxon>
        <taxon>Bacillota</taxon>
        <taxon>Bacilli</taxon>
        <taxon>Bacillales</taxon>
        <taxon>Listeriaceae</taxon>
        <taxon>Listeria</taxon>
    </lineage>
</organism>
<sequence length="316" mass="33542">MKALVFNEFGNSDVLQYVDIPDAVAGAGEILLDTTAIGLNFADIYRRKGNYHLVGEPPYILGYEGAGVVKATGEGVTDFAIGDRVAFVDVPLANAELVAVPVTQAIPIPDAISDGVAASVLLQGLTASYLAKDSYAIKYGDVALVHAVAGGVGQMLTQIITSLGGKVIGLTSTEEKAEVARKLGAEEVLLYSDNWAEKLAGKMDVVYDSVGSTLMDSFQTVREKGTVVFYGMSGGDPAAVDPRMLMDTSKTLTGGDLWSFLTSKEERIKRSRALFDMISTGKITVNKPRKFALSDGKAAHDLLESRKSTGKILLIP</sequence>